<evidence type="ECO:0000256" key="1">
    <source>
        <dbReference type="PROSITE-ProRule" id="PRU00047"/>
    </source>
</evidence>
<feature type="domain" description="CCHC-type" evidence="3">
    <location>
        <begin position="172"/>
        <end position="187"/>
    </location>
</feature>
<dbReference type="InterPro" id="IPR001878">
    <property type="entry name" value="Znf_CCHC"/>
</dbReference>
<evidence type="ECO:0000259" key="3">
    <source>
        <dbReference type="PROSITE" id="PS50158"/>
    </source>
</evidence>
<keyword evidence="1" id="KW-0862">Zinc</keyword>
<dbReference type="SUPFAM" id="SSF57756">
    <property type="entry name" value="Retrovirus zinc finger-like domains"/>
    <property type="match status" value="2"/>
</dbReference>
<organism evidence="4">
    <name type="scientific">Zea mays</name>
    <name type="common">Maize</name>
    <dbReference type="NCBI Taxonomy" id="4577"/>
    <lineage>
        <taxon>Eukaryota</taxon>
        <taxon>Viridiplantae</taxon>
        <taxon>Streptophyta</taxon>
        <taxon>Embryophyta</taxon>
        <taxon>Tracheophyta</taxon>
        <taxon>Spermatophyta</taxon>
        <taxon>Magnoliopsida</taxon>
        <taxon>Liliopsida</taxon>
        <taxon>Poales</taxon>
        <taxon>Poaceae</taxon>
        <taxon>PACMAD clade</taxon>
        <taxon>Panicoideae</taxon>
        <taxon>Andropogonodae</taxon>
        <taxon>Andropogoneae</taxon>
        <taxon>Tripsacinae</taxon>
        <taxon>Zea</taxon>
    </lineage>
</organism>
<dbReference type="GO" id="GO:0008270">
    <property type="term" value="F:zinc ion binding"/>
    <property type="evidence" value="ECO:0007669"/>
    <property type="project" value="UniProtKB-KW"/>
</dbReference>
<keyword evidence="1" id="KW-0479">Metal-binding</keyword>
<dbReference type="AlphaFoldDB" id="B6SU29"/>
<dbReference type="GO" id="GO:0003676">
    <property type="term" value="F:nucleic acid binding"/>
    <property type="evidence" value="ECO:0007669"/>
    <property type="project" value="InterPro"/>
</dbReference>
<evidence type="ECO:0000313" key="4">
    <source>
        <dbReference type="EMBL" id="ACG28362.1"/>
    </source>
</evidence>
<dbReference type="SMART" id="SM00343">
    <property type="entry name" value="ZnF_C2HC"/>
    <property type="match status" value="2"/>
</dbReference>
<dbReference type="CDD" id="cd00303">
    <property type="entry name" value="retropepsin_like"/>
    <property type="match status" value="1"/>
</dbReference>
<dbReference type="Pfam" id="PF08284">
    <property type="entry name" value="RVP_2"/>
    <property type="match status" value="1"/>
</dbReference>
<feature type="compositionally biased region" description="Basic residues" evidence="2">
    <location>
        <begin position="255"/>
        <end position="272"/>
    </location>
</feature>
<feature type="region of interest" description="Disordered" evidence="2">
    <location>
        <begin position="254"/>
        <end position="276"/>
    </location>
</feature>
<accession>B6SU29</accession>
<protein>
    <recommendedName>
        <fullName evidence="3">CCHC-type domain-containing protein</fullName>
    </recommendedName>
</protein>
<dbReference type="PANTHER" id="PTHR15503:SF42">
    <property type="entry name" value="ZINC FINGER, CCHC-TYPE, RETROTRANSPOSON GAG DOMAIN, ASPARTIC PEPTIDASE DOMAIN PROTEIN-RELATED"/>
    <property type="match status" value="1"/>
</dbReference>
<dbReference type="InterPro" id="IPR036875">
    <property type="entry name" value="Znf_CCHC_sf"/>
</dbReference>
<dbReference type="PANTHER" id="PTHR15503">
    <property type="entry name" value="LDOC1 RELATED"/>
    <property type="match status" value="1"/>
</dbReference>
<feature type="domain" description="CCHC-type" evidence="3">
    <location>
        <begin position="232"/>
        <end position="247"/>
    </location>
</feature>
<dbReference type="PROSITE" id="PS50158">
    <property type="entry name" value="ZF_CCHC"/>
    <property type="match status" value="2"/>
</dbReference>
<dbReference type="InterPro" id="IPR032567">
    <property type="entry name" value="RTL1-rel"/>
</dbReference>
<dbReference type="Gene3D" id="4.10.60.10">
    <property type="entry name" value="Zinc finger, CCHC-type"/>
    <property type="match status" value="1"/>
</dbReference>
<proteinExistence type="evidence at transcript level"/>
<dbReference type="InterPro" id="IPR021109">
    <property type="entry name" value="Peptidase_aspartic_dom_sf"/>
</dbReference>
<reference evidence="4" key="1">
    <citation type="journal article" date="2009" name="Plant Mol. Biol.">
        <title>Insights into corn genes derived from large-scale cDNA sequencing.</title>
        <authorList>
            <person name="Alexandrov N.N."/>
            <person name="Brover V.V."/>
            <person name="Freidin S."/>
            <person name="Troukhan M.E."/>
            <person name="Tatarinova T.V."/>
            <person name="Zhang H."/>
            <person name="Swaller T.J."/>
            <person name="Lu Y.P."/>
            <person name="Bouck J."/>
            <person name="Flavell R.B."/>
            <person name="Feldmann K.A."/>
        </authorList>
    </citation>
    <scope>NUCLEOTIDE SEQUENCE</scope>
</reference>
<name>B6SU29_MAIZE</name>
<evidence type="ECO:0000256" key="2">
    <source>
        <dbReference type="SAM" id="MobiDB-lite"/>
    </source>
</evidence>
<dbReference type="EMBL" id="EU956244">
    <property type="protein sequence ID" value="ACG28362.1"/>
    <property type="molecule type" value="mRNA"/>
</dbReference>
<dbReference type="Gene3D" id="2.40.70.10">
    <property type="entry name" value="Acid Proteases"/>
    <property type="match status" value="1"/>
</dbReference>
<keyword evidence="1" id="KW-0863">Zinc-finger</keyword>
<sequence>MSDLGMSTTSDVTKCKECGVLTSQNNTINETAAEQKFKTQKDAQPNQQTSELGTYCCCEYYGIPCRQISTNESETTKQKNRILFSGIKRQMSPQEQVIAESLIPNALSVDELKSIPKRKHHKDAQPQEEIHECYIDGWTITCTQFQPRRRIRSKKLKGKHGKSQEITSRKACYQCGREGHYFCNCPEKSSLQITSEMKLPQFSDMEYEQKCKETFTNNVKTTPPCNSSSRACFGCGDTGHLVNGCPKKDVEINKVQKKRQHPQTHASTKNKQRKETTGKISYAVTGTIPYDDAVIFGTLVIHTTIATVLYDPRTTHSFISAQFATKYGIFKCPLRSRKTISTPEGKMLVNYICPKVSVKINGIDFSADLLVIESMGKDVILGKNWLQRTKAVIQHTEKTMCLETPSGETIVVEDNRPPAQIGTSIKEE</sequence>
<dbReference type="SUPFAM" id="SSF50630">
    <property type="entry name" value="Acid proteases"/>
    <property type="match status" value="1"/>
</dbReference>